<organism evidence="1 2">
    <name type="scientific">Paenibacillus nasutitermitis</name>
    <dbReference type="NCBI Taxonomy" id="1652958"/>
    <lineage>
        <taxon>Bacteria</taxon>
        <taxon>Bacillati</taxon>
        <taxon>Bacillota</taxon>
        <taxon>Bacilli</taxon>
        <taxon>Bacillales</taxon>
        <taxon>Paenibacillaceae</taxon>
        <taxon>Paenibacillus</taxon>
    </lineage>
</organism>
<reference evidence="1" key="2">
    <citation type="submission" date="2020-09" db="EMBL/GenBank/DDBJ databases">
        <authorList>
            <person name="Sun Q."/>
            <person name="Zhou Y."/>
        </authorList>
    </citation>
    <scope>NUCLEOTIDE SEQUENCE</scope>
    <source>
        <strain evidence="1">CGMCC 1.15178</strain>
    </source>
</reference>
<gene>
    <name evidence="1" type="primary">yoxB</name>
    <name evidence="1" type="ORF">GCM10010911_04280</name>
</gene>
<accession>A0A917DN43</accession>
<dbReference type="AlphaFoldDB" id="A0A917DN43"/>
<dbReference type="EMBL" id="BMHP01000001">
    <property type="protein sequence ID" value="GGD49881.1"/>
    <property type="molecule type" value="Genomic_DNA"/>
</dbReference>
<evidence type="ECO:0008006" key="3">
    <source>
        <dbReference type="Google" id="ProtNLM"/>
    </source>
</evidence>
<dbReference type="SUPFAM" id="SSF52141">
    <property type="entry name" value="Uracil-DNA glycosylase-like"/>
    <property type="match status" value="1"/>
</dbReference>
<proteinExistence type="predicted"/>
<sequence>MPDFGDYHHFKRVIQALPLKQSYERDDLLTDGLLMDREGGLSMYYAPHNEVVQPSARVVIVGITPGWQQMELAYRTFKQAIQQGLPEEDAFRHAKSSARFAGAMRRNLLQMLGDLGLHAELGLPDIDSLFDDNCRLLHTTSALRYPVFSAGKNYTGHQPPLMASAFLRTYALQLLNRDIGQQTLRPLFIPLGRTVEEVFRAIVQAGTLEASQCLWGFPHPSGANGHRHTQFQQNRNEMKRSVAEYFRRA</sequence>
<evidence type="ECO:0000313" key="1">
    <source>
        <dbReference type="EMBL" id="GGD49881.1"/>
    </source>
</evidence>
<dbReference type="InterPro" id="IPR036895">
    <property type="entry name" value="Uracil-DNA_glycosylase-like_sf"/>
</dbReference>
<keyword evidence="2" id="KW-1185">Reference proteome</keyword>
<comment type="caution">
    <text evidence="1">The sequence shown here is derived from an EMBL/GenBank/DDBJ whole genome shotgun (WGS) entry which is preliminary data.</text>
</comment>
<dbReference type="RefSeq" id="WP_188988671.1">
    <property type="nucleotide sequence ID" value="NZ_BMHP01000001.1"/>
</dbReference>
<protein>
    <recommendedName>
        <fullName evidence="3">Uracil DNA glycosylase superfamily protein</fullName>
    </recommendedName>
</protein>
<reference evidence="1" key="1">
    <citation type="journal article" date="2014" name="Int. J. Syst. Evol. Microbiol.">
        <title>Complete genome sequence of Corynebacterium casei LMG S-19264T (=DSM 44701T), isolated from a smear-ripened cheese.</title>
        <authorList>
            <consortium name="US DOE Joint Genome Institute (JGI-PGF)"/>
            <person name="Walter F."/>
            <person name="Albersmeier A."/>
            <person name="Kalinowski J."/>
            <person name="Ruckert C."/>
        </authorList>
    </citation>
    <scope>NUCLEOTIDE SEQUENCE</scope>
    <source>
        <strain evidence="1">CGMCC 1.15178</strain>
    </source>
</reference>
<evidence type="ECO:0000313" key="2">
    <source>
        <dbReference type="Proteomes" id="UP000612456"/>
    </source>
</evidence>
<dbReference type="Proteomes" id="UP000612456">
    <property type="component" value="Unassembled WGS sequence"/>
</dbReference>
<name>A0A917DN43_9BACL</name>